<dbReference type="OrthoDB" id="9781904at2"/>
<evidence type="ECO:0000259" key="5">
    <source>
        <dbReference type="Pfam" id="PF07730"/>
    </source>
</evidence>
<feature type="transmembrane region" description="Helical" evidence="4">
    <location>
        <begin position="255"/>
        <end position="276"/>
    </location>
</feature>
<feature type="transmembrane region" description="Helical" evidence="4">
    <location>
        <begin position="37"/>
        <end position="58"/>
    </location>
</feature>
<keyword evidence="1" id="KW-0808">Transferase</keyword>
<dbReference type="Proteomes" id="UP000290365">
    <property type="component" value="Chromosome"/>
</dbReference>
<dbReference type="KEGG" id="kbs:EPA93_33835"/>
<keyword evidence="3" id="KW-0902">Two-component regulatory system</keyword>
<evidence type="ECO:0000313" key="6">
    <source>
        <dbReference type="EMBL" id="QBD80688.1"/>
    </source>
</evidence>
<proteinExistence type="predicted"/>
<protein>
    <submittedName>
        <fullName evidence="6">Histidine kinase</fullName>
    </submittedName>
</protein>
<dbReference type="GO" id="GO:0000155">
    <property type="term" value="F:phosphorelay sensor kinase activity"/>
    <property type="evidence" value="ECO:0007669"/>
    <property type="project" value="InterPro"/>
</dbReference>
<dbReference type="PANTHER" id="PTHR24421">
    <property type="entry name" value="NITRATE/NITRITE SENSOR PROTEIN NARX-RELATED"/>
    <property type="match status" value="1"/>
</dbReference>
<sequence>MYIDQVKERWHKIGKDSLALAVHAHLYQWYRQLKSGIMFMGWVLLGLGLIALLVELLSRLPGWFGPIMFGPRQAVILMDKLSQVDQQLPPDVKLYFNTTSGANWLPLLIPVAGAILLYIVLAVLQPKLFPKPEQHIAYLVSLSAALALVTLFILPRFAPDLADQFQLCIVAYAIVAHARVTFNKKFAWLTEGLILLIVLLSIVFSGLQSYHAQIPLPTPSGDIVFKSLQLPIEKPDQWLLRIPMLGIQVGGTTQVFLLGIWLLGLLCLHIFTAIGLHERNARTRSDTLVKELTAAQEQLRAYALHAEDLATMRERSRVAREVHDTLAQGLAAIKMHLETGTQLFTASPQLASEHMELARELAGAYLKETRDSILDLRSDALDGRSLPSALAALVATWQDESGTHGPGGQVSFCVSRPPADAPLWQTLPRPARLPVIASHKRRSAMPVSMVRRSISMWS</sequence>
<dbReference type="AlphaFoldDB" id="A0A4P6JY24"/>
<feature type="domain" description="Signal transduction histidine kinase subgroup 3 dimerisation and phosphoacceptor" evidence="5">
    <location>
        <begin position="314"/>
        <end position="380"/>
    </location>
</feature>
<accession>A0A4P6JY24</accession>
<reference evidence="6 7" key="1">
    <citation type="submission" date="2019-01" db="EMBL/GenBank/DDBJ databases">
        <title>Ktedonosporobacter rubrisoli SCAWS-G2.</title>
        <authorList>
            <person name="Huang Y."/>
            <person name="Yan B."/>
        </authorList>
    </citation>
    <scope>NUCLEOTIDE SEQUENCE [LARGE SCALE GENOMIC DNA]</scope>
    <source>
        <strain evidence="6 7">SCAWS-G2</strain>
    </source>
</reference>
<dbReference type="GO" id="GO:0016020">
    <property type="term" value="C:membrane"/>
    <property type="evidence" value="ECO:0007669"/>
    <property type="project" value="InterPro"/>
</dbReference>
<dbReference type="GO" id="GO:0046983">
    <property type="term" value="F:protein dimerization activity"/>
    <property type="evidence" value="ECO:0007669"/>
    <property type="project" value="InterPro"/>
</dbReference>
<keyword evidence="7" id="KW-1185">Reference proteome</keyword>
<dbReference type="Pfam" id="PF07730">
    <property type="entry name" value="HisKA_3"/>
    <property type="match status" value="1"/>
</dbReference>
<feature type="transmembrane region" description="Helical" evidence="4">
    <location>
        <begin position="192"/>
        <end position="210"/>
    </location>
</feature>
<evidence type="ECO:0000256" key="1">
    <source>
        <dbReference type="ARBA" id="ARBA00022679"/>
    </source>
</evidence>
<keyword evidence="4" id="KW-0472">Membrane</keyword>
<evidence type="ECO:0000256" key="3">
    <source>
        <dbReference type="ARBA" id="ARBA00023012"/>
    </source>
</evidence>
<evidence type="ECO:0000256" key="2">
    <source>
        <dbReference type="ARBA" id="ARBA00022777"/>
    </source>
</evidence>
<feature type="transmembrane region" description="Helical" evidence="4">
    <location>
        <begin position="136"/>
        <end position="158"/>
    </location>
</feature>
<evidence type="ECO:0000256" key="4">
    <source>
        <dbReference type="SAM" id="Phobius"/>
    </source>
</evidence>
<evidence type="ECO:0000313" key="7">
    <source>
        <dbReference type="Proteomes" id="UP000290365"/>
    </source>
</evidence>
<gene>
    <name evidence="6" type="ORF">EPA93_33835</name>
</gene>
<organism evidence="6 7">
    <name type="scientific">Ktedonosporobacter rubrisoli</name>
    <dbReference type="NCBI Taxonomy" id="2509675"/>
    <lineage>
        <taxon>Bacteria</taxon>
        <taxon>Bacillati</taxon>
        <taxon>Chloroflexota</taxon>
        <taxon>Ktedonobacteria</taxon>
        <taxon>Ktedonobacterales</taxon>
        <taxon>Ktedonosporobacteraceae</taxon>
        <taxon>Ktedonosporobacter</taxon>
    </lineage>
</organism>
<dbReference type="EMBL" id="CP035758">
    <property type="protein sequence ID" value="QBD80688.1"/>
    <property type="molecule type" value="Genomic_DNA"/>
</dbReference>
<dbReference type="RefSeq" id="WP_129891750.1">
    <property type="nucleotide sequence ID" value="NZ_CP035758.1"/>
</dbReference>
<dbReference type="InterPro" id="IPR011712">
    <property type="entry name" value="Sig_transdc_His_kin_sub3_dim/P"/>
</dbReference>
<name>A0A4P6JY24_KTERU</name>
<dbReference type="InterPro" id="IPR050482">
    <property type="entry name" value="Sensor_HK_TwoCompSys"/>
</dbReference>
<feature type="transmembrane region" description="Helical" evidence="4">
    <location>
        <begin position="104"/>
        <end position="124"/>
    </location>
</feature>
<feature type="transmembrane region" description="Helical" evidence="4">
    <location>
        <begin position="164"/>
        <end position="180"/>
    </location>
</feature>
<keyword evidence="4" id="KW-0812">Transmembrane</keyword>
<keyword evidence="2 6" id="KW-0418">Kinase</keyword>
<keyword evidence="4" id="KW-1133">Transmembrane helix</keyword>
<dbReference type="Gene3D" id="1.20.5.1930">
    <property type="match status" value="1"/>
</dbReference>